<proteinExistence type="predicted"/>
<gene>
    <name evidence="1" type="ORF">ALTATR162_LOCUS454</name>
</gene>
<dbReference type="RefSeq" id="XP_043163983.1">
    <property type="nucleotide sequence ID" value="XM_043308048.1"/>
</dbReference>
<dbReference type="AlphaFoldDB" id="A0A8J2HRI5"/>
<keyword evidence="2" id="KW-1185">Reference proteome</keyword>
<reference evidence="1" key="1">
    <citation type="submission" date="2021-05" db="EMBL/GenBank/DDBJ databases">
        <authorList>
            <person name="Stam R."/>
        </authorList>
    </citation>
    <scope>NUCLEOTIDE SEQUENCE</scope>
    <source>
        <strain evidence="1">CS162</strain>
    </source>
</reference>
<sequence>MLQQFSSKLLGKTREATFDALYSHSAGGWHQQDDIVHPFSGCGCVNDHRHVQIGTVWTFDLDSDILRMDKEGHHGQIPLELAHRNSIAASDFESYDRPLRPKSVASTIFPPPYSELKRRDLDLSLLKRREAFWLTYAVVRIVALDFTIVEINLPRRGTGGYLVRLQDLPNWEPWNGDIIRVGGVSIVMCQYVAYATRLIRADFKKWTVRNLKQDPTGIPDGFRTYLILSVHELIVYQINSHVERYTKAKRLFDNTGAFSPGAVDLLLKSTQHRAPTTCIDDLPIELQDMILDKIGVGPLERAKLGCNLQIGPVFKWKCDDRSIEREEGRRNRIAETPVESQIWFDGCFSGVAYK</sequence>
<comment type="caution">
    <text evidence="1">The sequence shown here is derived from an EMBL/GenBank/DDBJ whole genome shotgun (WGS) entry which is preliminary data.</text>
</comment>
<evidence type="ECO:0000313" key="1">
    <source>
        <dbReference type="EMBL" id="CAG5138862.1"/>
    </source>
</evidence>
<protein>
    <submittedName>
        <fullName evidence="1">Uncharacterized protein</fullName>
    </submittedName>
</protein>
<organism evidence="1 2">
    <name type="scientific">Alternaria atra</name>
    <dbReference type="NCBI Taxonomy" id="119953"/>
    <lineage>
        <taxon>Eukaryota</taxon>
        <taxon>Fungi</taxon>
        <taxon>Dikarya</taxon>
        <taxon>Ascomycota</taxon>
        <taxon>Pezizomycotina</taxon>
        <taxon>Dothideomycetes</taxon>
        <taxon>Pleosporomycetidae</taxon>
        <taxon>Pleosporales</taxon>
        <taxon>Pleosporineae</taxon>
        <taxon>Pleosporaceae</taxon>
        <taxon>Alternaria</taxon>
        <taxon>Alternaria sect. Ulocladioides</taxon>
    </lineage>
</organism>
<evidence type="ECO:0000313" key="2">
    <source>
        <dbReference type="Proteomes" id="UP000676310"/>
    </source>
</evidence>
<dbReference type="GeneID" id="67016218"/>
<dbReference type="EMBL" id="CAJRGZ010000014">
    <property type="protein sequence ID" value="CAG5138862.1"/>
    <property type="molecule type" value="Genomic_DNA"/>
</dbReference>
<accession>A0A8J2HRI5</accession>
<name>A0A8J2HRI5_9PLEO</name>
<dbReference type="OrthoDB" id="4934446at2759"/>
<dbReference type="Proteomes" id="UP000676310">
    <property type="component" value="Unassembled WGS sequence"/>
</dbReference>